<reference evidence="1 2" key="2">
    <citation type="submission" date="2018-02" db="EMBL/GenBank/DDBJ databases">
        <title>Whole genome sequencing analysis of Streptococcus pluranimalium isolated from cattle infected mastitis in China.</title>
        <authorList>
            <person name="Zhang J.-R."/>
            <person name="Hu G.-Z."/>
        </authorList>
    </citation>
    <scope>NUCLEOTIDE SEQUENCE [LARGE SCALE GENOMIC DNA]</scope>
    <source>
        <strain evidence="1 2">TH11417</strain>
    </source>
</reference>
<evidence type="ECO:0000313" key="2">
    <source>
        <dbReference type="Proteomes" id="UP000238956"/>
    </source>
</evidence>
<sequence>MIAISDLLIVVKTKTYQASANAENIPQESKSLDHSLYFKTEGNNDFLSEGTLVEEEAYASLAVSLSQKAKSRLTNNTTYVTI</sequence>
<keyword evidence="2" id="KW-1185">Reference proteome</keyword>
<dbReference type="AlphaFoldDB" id="A0A2L0D4V3"/>
<name>A0A2L0D4V3_9STRE</name>
<dbReference type="EMBL" id="CP025536">
    <property type="protein sequence ID" value="AUW96847.1"/>
    <property type="molecule type" value="Genomic_DNA"/>
</dbReference>
<protein>
    <submittedName>
        <fullName evidence="1">Uncharacterized protein</fullName>
    </submittedName>
</protein>
<evidence type="ECO:0000313" key="1">
    <source>
        <dbReference type="EMBL" id="AUW96847.1"/>
    </source>
</evidence>
<gene>
    <name evidence="1" type="ORF">C0J00_06845</name>
</gene>
<dbReference type="KEGG" id="splr:C0J00_06845"/>
<reference evidence="1 2" key="1">
    <citation type="submission" date="2017-12" db="EMBL/GenBank/DDBJ databases">
        <authorList>
            <person name="Hurst M.R.H."/>
        </authorList>
    </citation>
    <scope>NUCLEOTIDE SEQUENCE [LARGE SCALE GENOMIC DNA]</scope>
    <source>
        <strain evidence="1 2">TH11417</strain>
    </source>
</reference>
<dbReference type="Proteomes" id="UP000238956">
    <property type="component" value="Chromosome"/>
</dbReference>
<accession>A0A2L0D4V3</accession>
<organism evidence="1 2">
    <name type="scientific">Streptococcus pluranimalium</name>
    <dbReference type="NCBI Taxonomy" id="82348"/>
    <lineage>
        <taxon>Bacteria</taxon>
        <taxon>Bacillati</taxon>
        <taxon>Bacillota</taxon>
        <taxon>Bacilli</taxon>
        <taxon>Lactobacillales</taxon>
        <taxon>Streptococcaceae</taxon>
        <taxon>Streptococcus</taxon>
    </lineage>
</organism>
<proteinExistence type="predicted"/>